<protein>
    <submittedName>
        <fullName evidence="1">Uncharacterized protein</fullName>
    </submittedName>
</protein>
<proteinExistence type="predicted"/>
<dbReference type="EMBL" id="JBHFFA010000002">
    <property type="protein sequence ID" value="KAL2644671.1"/>
    <property type="molecule type" value="Genomic_DNA"/>
</dbReference>
<organism evidence="1 2">
    <name type="scientific">Riccia fluitans</name>
    <dbReference type="NCBI Taxonomy" id="41844"/>
    <lineage>
        <taxon>Eukaryota</taxon>
        <taxon>Viridiplantae</taxon>
        <taxon>Streptophyta</taxon>
        <taxon>Embryophyta</taxon>
        <taxon>Marchantiophyta</taxon>
        <taxon>Marchantiopsida</taxon>
        <taxon>Marchantiidae</taxon>
        <taxon>Marchantiales</taxon>
        <taxon>Ricciaceae</taxon>
        <taxon>Riccia</taxon>
    </lineage>
</organism>
<dbReference type="Proteomes" id="UP001605036">
    <property type="component" value="Unassembled WGS sequence"/>
</dbReference>
<sequence>MWDKGEDVDRCSSCGPFVFARMGGHRSRCRYFLVCKNCEEGEVLWSTDDEPGQAASARQTNVGLSLFPVTLGGYLVTIISQHWHRFAAASSYWVLSGSSIIDTFFGYLAMPVCRYDD</sequence>
<gene>
    <name evidence="1" type="ORF">R1flu_012258</name>
</gene>
<accession>A0ABD1ZAF8</accession>
<reference evidence="1 2" key="1">
    <citation type="submission" date="2024-09" db="EMBL/GenBank/DDBJ databases">
        <title>Chromosome-scale assembly of Riccia fluitans.</title>
        <authorList>
            <person name="Paukszto L."/>
            <person name="Sawicki J."/>
            <person name="Karawczyk K."/>
            <person name="Piernik-Szablinska J."/>
            <person name="Szczecinska M."/>
            <person name="Mazdziarz M."/>
        </authorList>
    </citation>
    <scope>NUCLEOTIDE SEQUENCE [LARGE SCALE GENOMIC DNA]</scope>
    <source>
        <strain evidence="1">Rf_01</strain>
        <tissue evidence="1">Aerial parts of the thallus</tissue>
    </source>
</reference>
<dbReference type="AlphaFoldDB" id="A0ABD1ZAF8"/>
<comment type="caution">
    <text evidence="1">The sequence shown here is derived from an EMBL/GenBank/DDBJ whole genome shotgun (WGS) entry which is preliminary data.</text>
</comment>
<evidence type="ECO:0000313" key="2">
    <source>
        <dbReference type="Proteomes" id="UP001605036"/>
    </source>
</evidence>
<keyword evidence="2" id="KW-1185">Reference proteome</keyword>
<name>A0ABD1ZAF8_9MARC</name>
<evidence type="ECO:0000313" key="1">
    <source>
        <dbReference type="EMBL" id="KAL2644671.1"/>
    </source>
</evidence>